<sequence>MNALTDLSDRENVNINLLTHLEYERAFYLVGTGLGVPAAKKQAETEIFNAFGILGDFENSEDLNIFSEGEGNAALLALSVLMQGERNEAELMELLTKFATDMEMDGEWNDDTTKTKIADWTMRRDYYNGLENIRSNISEWNLGTVPDFEKYVRNFWYMNYGLGVCDNSIEGVVKSNANSLSKNYGSQFYCTANGWRNLEIWSWDVPKEARLNPNIEYGSMTDERDAQTYKTVTIGTQTWMAENLNYADSVNTPSLMNNSWCYDDDPKKCAVTGRFYSFAAAIDSVALANDKDNPQICGVETDCDRLSDENLALHPIQGICPEGWHLPSNAEWNILVAYAGGDSVAGIKLRSTGGWWGWSSIWRDFEDIGIDDFGFSALPAGKRGYDTSVRDYYSTGAGHFAYFWSASWHDVRTIGGGDYYIYFERIFPESFSREGTGFSIRCIKNSN</sequence>
<gene>
    <name evidence="2" type="ORF">SAMN02745108_02682</name>
</gene>
<reference evidence="2 3" key="1">
    <citation type="submission" date="2017-02" db="EMBL/GenBank/DDBJ databases">
        <authorList>
            <person name="Peterson S.W."/>
        </authorList>
    </citation>
    <scope>NUCLEOTIDE SEQUENCE [LARGE SCALE GENOMIC DNA]</scope>
    <source>
        <strain evidence="2 3">ATCC 43854</strain>
    </source>
</reference>
<evidence type="ECO:0000313" key="3">
    <source>
        <dbReference type="Proteomes" id="UP000190449"/>
    </source>
</evidence>
<dbReference type="STRING" id="28122.SAMN02745108_02682"/>
<evidence type="ECO:0000313" key="2">
    <source>
        <dbReference type="EMBL" id="SKA14485.1"/>
    </source>
</evidence>
<dbReference type="AlphaFoldDB" id="A0A1T4RET4"/>
<dbReference type="Proteomes" id="UP000190449">
    <property type="component" value="Unassembled WGS sequence"/>
</dbReference>
<name>A0A1T4RET4_9BACT</name>
<dbReference type="Pfam" id="PF09603">
    <property type="entry name" value="Fib_succ_major"/>
    <property type="match status" value="1"/>
</dbReference>
<accession>A0A1T4RET4</accession>
<dbReference type="NCBIfam" id="TIGR02145">
    <property type="entry name" value="Fib_succ_major"/>
    <property type="match status" value="1"/>
</dbReference>
<organism evidence="2 3">
    <name type="scientific">Fibrobacter intestinalis</name>
    <dbReference type="NCBI Taxonomy" id="28122"/>
    <lineage>
        <taxon>Bacteria</taxon>
        <taxon>Pseudomonadati</taxon>
        <taxon>Fibrobacterota</taxon>
        <taxon>Fibrobacteria</taxon>
        <taxon>Fibrobacterales</taxon>
        <taxon>Fibrobacteraceae</taxon>
        <taxon>Fibrobacter</taxon>
    </lineage>
</organism>
<dbReference type="EMBL" id="FUWU01000072">
    <property type="protein sequence ID" value="SKA14485.1"/>
    <property type="molecule type" value="Genomic_DNA"/>
</dbReference>
<dbReference type="InterPro" id="IPR011871">
    <property type="entry name" value="Fib_succ_major"/>
</dbReference>
<dbReference type="RefSeq" id="WP_078777352.1">
    <property type="nucleotide sequence ID" value="NZ_FUWU01000072.1"/>
</dbReference>
<proteinExistence type="predicted"/>
<feature type="domain" description="Fibrobacter succinogenes major paralogous" evidence="1">
    <location>
        <begin position="232"/>
        <end position="444"/>
    </location>
</feature>
<evidence type="ECO:0000259" key="1">
    <source>
        <dbReference type="Pfam" id="PF09603"/>
    </source>
</evidence>
<protein>
    <submittedName>
        <fullName evidence="2">Major paralogous domain-containing protein</fullName>
    </submittedName>
</protein>